<dbReference type="InterPro" id="IPR051085">
    <property type="entry name" value="MB_O-acyltransferase"/>
</dbReference>
<keyword evidence="3 9" id="KW-1003">Cell membrane</keyword>
<keyword evidence="5 10" id="KW-0812">Transmembrane</keyword>
<dbReference type="InterPro" id="IPR028362">
    <property type="entry name" value="AlgI"/>
</dbReference>
<keyword evidence="8 9" id="KW-0012">Acyltransferase</keyword>
<feature type="transmembrane region" description="Helical" evidence="10">
    <location>
        <begin position="359"/>
        <end position="379"/>
    </location>
</feature>
<dbReference type="GO" id="GO:0016746">
    <property type="term" value="F:acyltransferase activity"/>
    <property type="evidence" value="ECO:0007669"/>
    <property type="project" value="UniProtKB-KW"/>
</dbReference>
<dbReference type="Proteomes" id="UP000255423">
    <property type="component" value="Unassembled WGS sequence"/>
</dbReference>
<dbReference type="GO" id="GO:0042121">
    <property type="term" value="P:alginic acid biosynthetic process"/>
    <property type="evidence" value="ECO:0007669"/>
    <property type="project" value="InterPro"/>
</dbReference>
<dbReference type="InterPro" id="IPR024194">
    <property type="entry name" value="Ac/AlaTfrase_AlgI/DltB"/>
</dbReference>
<evidence type="ECO:0000313" key="12">
    <source>
        <dbReference type="Proteomes" id="UP000255423"/>
    </source>
</evidence>
<dbReference type="InterPro" id="IPR004299">
    <property type="entry name" value="MBOAT_fam"/>
</dbReference>
<evidence type="ECO:0000256" key="6">
    <source>
        <dbReference type="ARBA" id="ARBA00022989"/>
    </source>
</evidence>
<dbReference type="PANTHER" id="PTHR13285:SF23">
    <property type="entry name" value="TEICHOIC ACID D-ALANYLTRANSFERASE"/>
    <property type="match status" value="1"/>
</dbReference>
<dbReference type="PANTHER" id="PTHR13285">
    <property type="entry name" value="ACYLTRANSFERASE"/>
    <property type="match status" value="1"/>
</dbReference>
<reference evidence="11 12" key="1">
    <citation type="submission" date="2017-08" db="EMBL/GenBank/DDBJ databases">
        <authorList>
            <person name="de Groot N.N."/>
        </authorList>
    </citation>
    <scope>NUCLEOTIDE SEQUENCE [LARGE SCALE GENOMIC DNA]</scope>
    <source>
        <strain evidence="11 12">HM2</strain>
    </source>
</reference>
<protein>
    <submittedName>
        <fullName evidence="11">Alginate O-acetyltransferase complex protein AlgI</fullName>
    </submittedName>
</protein>
<dbReference type="AlphaFoldDB" id="A0A380RVW1"/>
<evidence type="ECO:0000313" key="11">
    <source>
        <dbReference type="EMBL" id="SUQ19137.1"/>
    </source>
</evidence>
<evidence type="ECO:0000256" key="1">
    <source>
        <dbReference type="ARBA" id="ARBA00004651"/>
    </source>
</evidence>
<evidence type="ECO:0000256" key="9">
    <source>
        <dbReference type="PIRNR" id="PIRNR016636"/>
    </source>
</evidence>
<sequence length="472" mass="54107">MVFSSQIFLFYFLPTFLVGYFVLFKLGAKHSFLNLFITIFSYIFYGWLEPWLVFLMFGCTLVVYVAGRFISAPDASKFQRNFALGTAIAVNLGALGFFKYYMFGMGIVNDFATMLGCEPFSIMTVLLPVGISFYSFQSMSYAIDVWRGTAPPVKNFATFACYVALFPQLVAGPIVRYNTVAEELETRTHTLENFVRGILFFCFGFAEKIFLANQVGIIADRVFAADAPGVINSWWGSLAYMFQIYFDFSAYSNMAIGLGLMLGFHFPRNFNGPYRSISITDFWKRWHISLTSWFRDYLYIPLGGNRVPTGRMYFNLFLVMFVSGVWHGANWTFVCWGLYHAFFMIVERANNKNAWYYKAPRVVQILLTQVIVLFGWVLFRADSIGDAVRMWKNMLGLGATAASDVILSTEIFTPTCVTFMLLAGLFSFWKFRSYDWCVDVSFKKSLVVLGLFILATLALFTQSYNPFLYFQF</sequence>
<dbReference type="RefSeq" id="WP_088659378.1">
    <property type="nucleotide sequence ID" value="NZ_UHJL01000001.1"/>
</dbReference>
<dbReference type="GO" id="GO:0005886">
    <property type="term" value="C:plasma membrane"/>
    <property type="evidence" value="ECO:0007669"/>
    <property type="project" value="UniProtKB-SubCell"/>
</dbReference>
<evidence type="ECO:0000256" key="7">
    <source>
        <dbReference type="ARBA" id="ARBA00023136"/>
    </source>
</evidence>
<feature type="transmembrane region" description="Helical" evidence="10">
    <location>
        <begin position="248"/>
        <end position="266"/>
    </location>
</feature>
<evidence type="ECO:0000256" key="4">
    <source>
        <dbReference type="ARBA" id="ARBA00022679"/>
    </source>
</evidence>
<feature type="transmembrane region" description="Helical" evidence="10">
    <location>
        <begin position="54"/>
        <end position="70"/>
    </location>
</feature>
<feature type="transmembrane region" description="Helical" evidence="10">
    <location>
        <begin position="194"/>
        <end position="211"/>
    </location>
</feature>
<evidence type="ECO:0000256" key="5">
    <source>
        <dbReference type="ARBA" id="ARBA00022692"/>
    </source>
</evidence>
<organism evidence="11 12">
    <name type="scientific">Fibrobacter succinogenes</name>
    <name type="common">Bacteroides succinogenes</name>
    <dbReference type="NCBI Taxonomy" id="833"/>
    <lineage>
        <taxon>Bacteria</taxon>
        <taxon>Pseudomonadati</taxon>
        <taxon>Fibrobacterota</taxon>
        <taxon>Fibrobacteria</taxon>
        <taxon>Fibrobacterales</taxon>
        <taxon>Fibrobacteraceae</taxon>
        <taxon>Fibrobacter</taxon>
    </lineage>
</organism>
<accession>A0A380RVW1</accession>
<keyword evidence="7 9" id="KW-0472">Membrane</keyword>
<keyword evidence="6 10" id="KW-1133">Transmembrane helix</keyword>
<dbReference type="PIRSF" id="PIRSF016636">
    <property type="entry name" value="AlgI_DltB"/>
    <property type="match status" value="1"/>
</dbReference>
<feature type="transmembrane region" description="Helical" evidence="10">
    <location>
        <begin position="400"/>
        <end position="426"/>
    </location>
</feature>
<evidence type="ECO:0000256" key="10">
    <source>
        <dbReference type="SAM" id="Phobius"/>
    </source>
</evidence>
<feature type="transmembrane region" description="Helical" evidence="10">
    <location>
        <begin position="82"/>
        <end position="102"/>
    </location>
</feature>
<gene>
    <name evidence="11" type="ORF">SAMN05661053_0364</name>
</gene>
<dbReference type="PIRSF" id="PIRSF500217">
    <property type="entry name" value="AlgI"/>
    <property type="match status" value="1"/>
</dbReference>
<comment type="similarity">
    <text evidence="2 9">Belongs to the membrane-bound acyltransferase family.</text>
</comment>
<evidence type="ECO:0000256" key="3">
    <source>
        <dbReference type="ARBA" id="ARBA00022475"/>
    </source>
</evidence>
<feature type="transmembrane region" description="Helical" evidence="10">
    <location>
        <begin position="122"/>
        <end position="143"/>
    </location>
</feature>
<comment type="subcellular location">
    <subcellularLocation>
        <location evidence="1">Cell membrane</location>
        <topology evidence="1">Multi-pass membrane protein</topology>
    </subcellularLocation>
</comment>
<dbReference type="Pfam" id="PF03062">
    <property type="entry name" value="MBOAT"/>
    <property type="match status" value="1"/>
</dbReference>
<dbReference type="EMBL" id="UHJL01000001">
    <property type="protein sequence ID" value="SUQ19137.1"/>
    <property type="molecule type" value="Genomic_DNA"/>
</dbReference>
<name>A0A380RVW1_FIBSU</name>
<feature type="transmembrane region" description="Helical" evidence="10">
    <location>
        <begin position="31"/>
        <end position="48"/>
    </location>
</feature>
<feature type="transmembrane region" description="Helical" evidence="10">
    <location>
        <begin position="446"/>
        <end position="470"/>
    </location>
</feature>
<evidence type="ECO:0000256" key="8">
    <source>
        <dbReference type="ARBA" id="ARBA00023315"/>
    </source>
</evidence>
<proteinExistence type="inferred from homology"/>
<feature type="transmembrane region" description="Helical" evidence="10">
    <location>
        <begin position="316"/>
        <end position="339"/>
    </location>
</feature>
<feature type="transmembrane region" description="Helical" evidence="10">
    <location>
        <begin position="6"/>
        <end position="24"/>
    </location>
</feature>
<keyword evidence="4 9" id="KW-0808">Transferase</keyword>
<evidence type="ECO:0000256" key="2">
    <source>
        <dbReference type="ARBA" id="ARBA00010323"/>
    </source>
</evidence>